<proteinExistence type="predicted"/>
<accession>A0A6A6ZXX2</accession>
<dbReference type="AlphaFoldDB" id="A0A6A6ZXX2"/>
<gene>
    <name evidence="2" type="ORF">CC86DRAFT_382721</name>
</gene>
<protein>
    <submittedName>
        <fullName evidence="2">Uncharacterized protein</fullName>
    </submittedName>
</protein>
<dbReference type="Proteomes" id="UP000799424">
    <property type="component" value="Unassembled WGS sequence"/>
</dbReference>
<name>A0A6A6ZXX2_9PLEO</name>
<feature type="region of interest" description="Disordered" evidence="1">
    <location>
        <begin position="1"/>
        <end position="39"/>
    </location>
</feature>
<evidence type="ECO:0000256" key="1">
    <source>
        <dbReference type="SAM" id="MobiDB-lite"/>
    </source>
</evidence>
<evidence type="ECO:0000313" key="2">
    <source>
        <dbReference type="EMBL" id="KAF2825713.1"/>
    </source>
</evidence>
<organism evidence="2 3">
    <name type="scientific">Ophiobolus disseminans</name>
    <dbReference type="NCBI Taxonomy" id="1469910"/>
    <lineage>
        <taxon>Eukaryota</taxon>
        <taxon>Fungi</taxon>
        <taxon>Dikarya</taxon>
        <taxon>Ascomycota</taxon>
        <taxon>Pezizomycotina</taxon>
        <taxon>Dothideomycetes</taxon>
        <taxon>Pleosporomycetidae</taxon>
        <taxon>Pleosporales</taxon>
        <taxon>Pleosporineae</taxon>
        <taxon>Phaeosphaeriaceae</taxon>
        <taxon>Ophiobolus</taxon>
    </lineage>
</organism>
<feature type="compositionally biased region" description="Basic and acidic residues" evidence="1">
    <location>
        <begin position="1"/>
        <end position="10"/>
    </location>
</feature>
<feature type="compositionally biased region" description="Polar residues" evidence="1">
    <location>
        <begin position="30"/>
        <end position="39"/>
    </location>
</feature>
<evidence type="ECO:0000313" key="3">
    <source>
        <dbReference type="Proteomes" id="UP000799424"/>
    </source>
</evidence>
<reference evidence="2" key="1">
    <citation type="journal article" date="2020" name="Stud. Mycol.">
        <title>101 Dothideomycetes genomes: a test case for predicting lifestyles and emergence of pathogens.</title>
        <authorList>
            <person name="Haridas S."/>
            <person name="Albert R."/>
            <person name="Binder M."/>
            <person name="Bloem J."/>
            <person name="Labutti K."/>
            <person name="Salamov A."/>
            <person name="Andreopoulos B."/>
            <person name="Baker S."/>
            <person name="Barry K."/>
            <person name="Bills G."/>
            <person name="Bluhm B."/>
            <person name="Cannon C."/>
            <person name="Castanera R."/>
            <person name="Culley D."/>
            <person name="Daum C."/>
            <person name="Ezra D."/>
            <person name="Gonzalez J."/>
            <person name="Henrissat B."/>
            <person name="Kuo A."/>
            <person name="Liang C."/>
            <person name="Lipzen A."/>
            <person name="Lutzoni F."/>
            <person name="Magnuson J."/>
            <person name="Mondo S."/>
            <person name="Nolan M."/>
            <person name="Ohm R."/>
            <person name="Pangilinan J."/>
            <person name="Park H.-J."/>
            <person name="Ramirez L."/>
            <person name="Alfaro M."/>
            <person name="Sun H."/>
            <person name="Tritt A."/>
            <person name="Yoshinaga Y."/>
            <person name="Zwiers L.-H."/>
            <person name="Turgeon B."/>
            <person name="Goodwin S."/>
            <person name="Spatafora J."/>
            <person name="Crous P."/>
            <person name="Grigoriev I."/>
        </authorList>
    </citation>
    <scope>NUCLEOTIDE SEQUENCE</scope>
    <source>
        <strain evidence="2">CBS 113818</strain>
    </source>
</reference>
<sequence length="170" mass="18911">MSRLTEHEDNMMEEDEDIDMGDYEEELSDETASSNDSPQLIGSTAVVRSLPTTTMFPWASIARWQDKNPCVGYELPRVRKKTGFKKLASFTRGYKYELEITYSLLGQKLDAPHPCKPSGTMAAAYTNVHNEFKLLDPSSYAISGIEGKAIIPVSSISSELYGLIGKRTFG</sequence>
<dbReference type="EMBL" id="MU006227">
    <property type="protein sequence ID" value="KAF2825713.1"/>
    <property type="molecule type" value="Genomic_DNA"/>
</dbReference>
<feature type="compositionally biased region" description="Acidic residues" evidence="1">
    <location>
        <begin position="11"/>
        <end position="29"/>
    </location>
</feature>
<keyword evidence="3" id="KW-1185">Reference proteome</keyword>